<comment type="caution">
    <text evidence="2">The sequence shown here is derived from an EMBL/GenBank/DDBJ whole genome shotgun (WGS) entry which is preliminary data.</text>
</comment>
<gene>
    <name evidence="2" type="ORF">MY1_0973</name>
</gene>
<reference evidence="2 3" key="1">
    <citation type="journal article" date="2011" name="J. Bacteriol.">
        <title>Genome Sequence of an Ammonia-Oxidizing Soil Archaeon, "Candidatus Nitrosoarchaeum koreensis" MY1.</title>
        <authorList>
            <person name="Kim B.K."/>
            <person name="Jung M.Y."/>
            <person name="Yu D.S."/>
            <person name="Park S.J."/>
            <person name="Oh T.K."/>
            <person name="Rhee S.K."/>
            <person name="Kim J.F."/>
        </authorList>
    </citation>
    <scope>NUCLEOTIDE SEQUENCE [LARGE SCALE GENOMIC DNA]</scope>
    <source>
        <strain evidence="2 3">MY1</strain>
    </source>
</reference>
<dbReference type="OrthoDB" id="380634at2157"/>
<dbReference type="EMBL" id="AFPU01000001">
    <property type="protein sequence ID" value="EGP93733.1"/>
    <property type="molecule type" value="Genomic_DNA"/>
</dbReference>
<keyword evidence="3" id="KW-1185">Reference proteome</keyword>
<keyword evidence="1" id="KW-0472">Membrane</keyword>
<name>F9CWT1_9ARCH</name>
<proteinExistence type="predicted"/>
<keyword evidence="1" id="KW-1133">Transmembrane helix</keyword>
<evidence type="ECO:0000313" key="2">
    <source>
        <dbReference type="EMBL" id="EGP93733.1"/>
    </source>
</evidence>
<organism evidence="2 3">
    <name type="scientific">Nitrosarchaeum koreense MY1</name>
    <dbReference type="NCBI Taxonomy" id="1001994"/>
    <lineage>
        <taxon>Archaea</taxon>
        <taxon>Nitrososphaerota</taxon>
        <taxon>Nitrososphaeria</taxon>
        <taxon>Nitrosopumilales</taxon>
        <taxon>Nitrosopumilaceae</taxon>
        <taxon>Nitrosarchaeum</taxon>
    </lineage>
</organism>
<dbReference type="AlphaFoldDB" id="F9CWT1"/>
<protein>
    <submittedName>
        <fullName evidence="2">Uncharacterized protein</fullName>
    </submittedName>
</protein>
<sequence>MSKISLRNNKRFHFNSRRALANVVTSAIILSAVSIMGVAMLGWSNSSLTTQKQAMEETFSTQTNKINEDLIFDNVWFSNTCPGKCVNVTMTNVGPLGLNVTEMKFIDGITLAELQIFSYTDGGIIPSSTFSINATYAWNSGDDINIVVFTERGNQFITQEIAP</sequence>
<keyword evidence="1" id="KW-0812">Transmembrane</keyword>
<dbReference type="Proteomes" id="UP000004440">
    <property type="component" value="Unassembled WGS sequence"/>
</dbReference>
<evidence type="ECO:0000256" key="1">
    <source>
        <dbReference type="SAM" id="Phobius"/>
    </source>
</evidence>
<feature type="transmembrane region" description="Helical" evidence="1">
    <location>
        <begin position="20"/>
        <end position="43"/>
    </location>
</feature>
<evidence type="ECO:0000313" key="3">
    <source>
        <dbReference type="Proteomes" id="UP000004440"/>
    </source>
</evidence>
<accession>F9CWT1</accession>
<dbReference type="RefSeq" id="WP_007550555.1">
    <property type="nucleotide sequence ID" value="NZ_AFPU01000001.1"/>
</dbReference>
<dbReference type="STRING" id="1001994.MY1_0973"/>